<dbReference type="PANTHER" id="PTHR43205:SF42">
    <property type="entry name" value="ALCOHOL DEHYDROGENASE, ZINC-CONTAINING (AFU_ORTHOLOGUE AFUA_7G04530)"/>
    <property type="match status" value="1"/>
</dbReference>
<dbReference type="AlphaFoldDB" id="A0A1M4XUC4"/>
<accession>A0A1M4XUC4</accession>
<feature type="domain" description="Enoyl reductase (ER)" evidence="2">
    <location>
        <begin position="19"/>
        <end position="329"/>
    </location>
</feature>
<name>A0A1M4XUC4_VIBGA</name>
<dbReference type="Pfam" id="PF16884">
    <property type="entry name" value="ADH_N_2"/>
    <property type="match status" value="1"/>
</dbReference>
<dbReference type="EMBL" id="FQUH01000004">
    <property type="protein sequence ID" value="SHE96842.1"/>
    <property type="molecule type" value="Genomic_DNA"/>
</dbReference>
<dbReference type="InterPro" id="IPR041694">
    <property type="entry name" value="ADH_N_2"/>
</dbReference>
<evidence type="ECO:0000313" key="4">
    <source>
        <dbReference type="Proteomes" id="UP000184159"/>
    </source>
</evidence>
<dbReference type="Gene3D" id="3.40.50.720">
    <property type="entry name" value="NAD(P)-binding Rossmann-like Domain"/>
    <property type="match status" value="1"/>
</dbReference>
<dbReference type="InterPro" id="IPR013149">
    <property type="entry name" value="ADH-like_C"/>
</dbReference>
<dbReference type="InterPro" id="IPR011032">
    <property type="entry name" value="GroES-like_sf"/>
</dbReference>
<dbReference type="GO" id="GO:0016628">
    <property type="term" value="F:oxidoreductase activity, acting on the CH-CH group of donors, NAD or NADP as acceptor"/>
    <property type="evidence" value="ECO:0007669"/>
    <property type="project" value="InterPro"/>
</dbReference>
<organism evidence="3 4">
    <name type="scientific">Vibrio gazogenes DSM 21264 = NBRC 103151</name>
    <dbReference type="NCBI Taxonomy" id="1123492"/>
    <lineage>
        <taxon>Bacteria</taxon>
        <taxon>Pseudomonadati</taxon>
        <taxon>Pseudomonadota</taxon>
        <taxon>Gammaproteobacteria</taxon>
        <taxon>Vibrionales</taxon>
        <taxon>Vibrionaceae</taxon>
        <taxon>Vibrio</taxon>
    </lineage>
</organism>
<dbReference type="Gene3D" id="3.90.180.10">
    <property type="entry name" value="Medium-chain alcohol dehydrogenases, catalytic domain"/>
    <property type="match status" value="1"/>
</dbReference>
<dbReference type="SUPFAM" id="SSF50129">
    <property type="entry name" value="GroES-like"/>
    <property type="match status" value="1"/>
</dbReference>
<keyword evidence="4" id="KW-1185">Reference proteome</keyword>
<dbReference type="FunFam" id="3.40.50.720:FF:000121">
    <property type="entry name" value="Prostaglandin reductase 2"/>
    <property type="match status" value="1"/>
</dbReference>
<dbReference type="SMART" id="SM00829">
    <property type="entry name" value="PKS_ER"/>
    <property type="match status" value="1"/>
</dbReference>
<sequence length="331" mass="35803">MQTYRAVHLVERPQQEITADVFSTETATIPTPQEGEFLVKVTHLSLDPAMRGWMSSDESSYIPPVQLGDVMRASGMGEVVSSKHPDFPEGTRVLGMTGMQEYLVSNGTGLNKIPAEIPAEAVLAVISLPGVTAYHGLYQVLQPKPGQTLVITAAAGSVGSLVGQMAKNLGLRVVGVVGNEEKGRWITEELGFNAAVNYHDPDFAEQLATATPDGIDLFFENTGGVAQAPIFSRMNAHGRIAVCGLIAEYNKDQPDPGPSWMNIIKRRLSIQGFTMPDHFDRFADYGLALGGMLMKGELKYRTHVIHGIENAPDAIKLLFSGDNQGKLIVEL</sequence>
<evidence type="ECO:0000313" key="3">
    <source>
        <dbReference type="EMBL" id="SHE96842.1"/>
    </source>
</evidence>
<evidence type="ECO:0000259" key="2">
    <source>
        <dbReference type="SMART" id="SM00829"/>
    </source>
</evidence>
<dbReference type="RefSeq" id="WP_072956984.1">
    <property type="nucleotide sequence ID" value="NZ_FQUH01000004.1"/>
</dbReference>
<dbReference type="Proteomes" id="UP000184159">
    <property type="component" value="Unassembled WGS sequence"/>
</dbReference>
<dbReference type="InterPro" id="IPR045010">
    <property type="entry name" value="MDR_fam"/>
</dbReference>
<dbReference type="CDD" id="cd05288">
    <property type="entry name" value="PGDH"/>
    <property type="match status" value="1"/>
</dbReference>
<proteinExistence type="predicted"/>
<evidence type="ECO:0000256" key="1">
    <source>
        <dbReference type="ARBA" id="ARBA00023002"/>
    </source>
</evidence>
<dbReference type="Pfam" id="PF00107">
    <property type="entry name" value="ADH_zinc_N"/>
    <property type="match status" value="1"/>
</dbReference>
<dbReference type="InterPro" id="IPR020843">
    <property type="entry name" value="ER"/>
</dbReference>
<dbReference type="InterPro" id="IPR036291">
    <property type="entry name" value="NAD(P)-bd_dom_sf"/>
</dbReference>
<keyword evidence="1" id="KW-0560">Oxidoreductase</keyword>
<gene>
    <name evidence="3" type="ORF">SAMN02745781_01169</name>
</gene>
<protein>
    <recommendedName>
        <fullName evidence="2">Enoyl reductase (ER) domain-containing protein</fullName>
    </recommendedName>
</protein>
<reference evidence="4" key="1">
    <citation type="submission" date="2016-11" db="EMBL/GenBank/DDBJ databases">
        <authorList>
            <person name="Varghese N."/>
            <person name="Submissions S."/>
        </authorList>
    </citation>
    <scope>NUCLEOTIDE SEQUENCE [LARGE SCALE GENOMIC DNA]</scope>
    <source>
        <strain evidence="4">DSM 21264</strain>
    </source>
</reference>
<dbReference type="SUPFAM" id="SSF51735">
    <property type="entry name" value="NAD(P)-binding Rossmann-fold domains"/>
    <property type="match status" value="1"/>
</dbReference>
<dbReference type="PANTHER" id="PTHR43205">
    <property type="entry name" value="PROSTAGLANDIN REDUCTASE"/>
    <property type="match status" value="1"/>
</dbReference>